<evidence type="ECO:0000256" key="13">
    <source>
        <dbReference type="HAMAP-Rule" id="MF_01451"/>
    </source>
</evidence>
<dbReference type="InterPro" id="IPR027417">
    <property type="entry name" value="P-loop_NTPase"/>
</dbReference>
<evidence type="ECO:0000256" key="2">
    <source>
        <dbReference type="ARBA" id="ARBA00022741"/>
    </source>
</evidence>
<dbReference type="EC" id="5.6.2.4" evidence="13"/>
<dbReference type="PROSITE" id="PS51198">
    <property type="entry name" value="UVRD_HELICASE_ATP_BIND"/>
    <property type="match status" value="1"/>
</dbReference>
<dbReference type="InterPro" id="IPR000212">
    <property type="entry name" value="DNA_helicase_UvrD/REP"/>
</dbReference>
<feature type="region of interest" description="Disordered" evidence="15">
    <location>
        <begin position="538"/>
        <end position="562"/>
    </location>
</feature>
<dbReference type="NCBIfam" id="TIGR02785">
    <property type="entry name" value="addA_Gpos"/>
    <property type="match status" value="1"/>
</dbReference>
<dbReference type="Pfam" id="PF13361">
    <property type="entry name" value="UvrD_C"/>
    <property type="match status" value="1"/>
</dbReference>
<dbReference type="CDD" id="cd18807">
    <property type="entry name" value="SF1_C_UvrD"/>
    <property type="match status" value="1"/>
</dbReference>
<dbReference type="Gene3D" id="3.90.320.10">
    <property type="match status" value="1"/>
</dbReference>
<evidence type="ECO:0000259" key="17">
    <source>
        <dbReference type="PROSITE" id="PS51217"/>
    </source>
</evidence>
<keyword evidence="9 13" id="KW-0234">DNA repair</keyword>
<dbReference type="HAMAP" id="MF_01451">
    <property type="entry name" value="AddA"/>
    <property type="match status" value="1"/>
</dbReference>
<accession>A0ABV2GBL1</accession>
<evidence type="ECO:0000256" key="8">
    <source>
        <dbReference type="ARBA" id="ARBA00023125"/>
    </source>
</evidence>
<dbReference type="Proteomes" id="UP001549099">
    <property type="component" value="Unassembled WGS sequence"/>
</dbReference>
<evidence type="ECO:0000256" key="4">
    <source>
        <dbReference type="ARBA" id="ARBA00022801"/>
    </source>
</evidence>
<protein>
    <recommendedName>
        <fullName evidence="13">ATP-dependent helicase/nuclease subunit A</fullName>
        <ecNumber evidence="13">3.1.-.-</ecNumber>
        <ecNumber evidence="13">5.6.2.4</ecNumber>
    </recommendedName>
    <alternativeName>
        <fullName evidence="13">ATP-dependent helicase/nuclease AddA</fullName>
    </alternativeName>
    <alternativeName>
        <fullName evidence="13">DNA 3'-5' helicase AddA</fullName>
    </alternativeName>
</protein>
<dbReference type="Pfam" id="PF00580">
    <property type="entry name" value="UvrD-helicase"/>
    <property type="match status" value="2"/>
</dbReference>
<dbReference type="PANTHER" id="PTHR11070">
    <property type="entry name" value="UVRD / RECB / PCRA DNA HELICASE FAMILY MEMBER"/>
    <property type="match status" value="1"/>
</dbReference>
<proteinExistence type="inferred from homology"/>
<dbReference type="SUPFAM" id="SSF52980">
    <property type="entry name" value="Restriction endonuclease-like"/>
    <property type="match status" value="1"/>
</dbReference>
<evidence type="ECO:0000256" key="3">
    <source>
        <dbReference type="ARBA" id="ARBA00022763"/>
    </source>
</evidence>
<evidence type="ECO:0000259" key="16">
    <source>
        <dbReference type="PROSITE" id="PS51198"/>
    </source>
</evidence>
<dbReference type="InterPro" id="IPR038726">
    <property type="entry name" value="PDDEXK_AddAB-type"/>
</dbReference>
<keyword evidence="10 13" id="KW-0413">Isomerase</keyword>
<dbReference type="SUPFAM" id="SSF52540">
    <property type="entry name" value="P-loop containing nucleoside triphosphate hydrolases"/>
    <property type="match status" value="1"/>
</dbReference>
<keyword evidence="1 13" id="KW-0540">Nuclease</keyword>
<dbReference type="InterPro" id="IPR014016">
    <property type="entry name" value="UvrD-like_ATP-bd"/>
</dbReference>
<comment type="cofactor">
    <cofactor evidence="13">
        <name>Mg(2+)</name>
        <dbReference type="ChEBI" id="CHEBI:18420"/>
    </cofactor>
</comment>
<evidence type="ECO:0000256" key="15">
    <source>
        <dbReference type="SAM" id="MobiDB-lite"/>
    </source>
</evidence>
<dbReference type="RefSeq" id="WP_354196976.1">
    <property type="nucleotide sequence ID" value="NZ_JBEPLW010000010.1"/>
</dbReference>
<dbReference type="EMBL" id="JBEPLW010000010">
    <property type="protein sequence ID" value="MET3575643.1"/>
    <property type="molecule type" value="Genomic_DNA"/>
</dbReference>
<feature type="domain" description="UvrD-like helicase ATP-binding" evidence="16">
    <location>
        <begin position="11"/>
        <end position="485"/>
    </location>
</feature>
<keyword evidence="8 13" id="KW-0238">DNA-binding</keyword>
<reference evidence="18 19" key="1">
    <citation type="submission" date="2024-06" db="EMBL/GenBank/DDBJ databases">
        <title>Genomic Encyclopedia of Type Strains, Phase IV (KMG-IV): sequencing the most valuable type-strain genomes for metagenomic binning, comparative biology and taxonomic classification.</title>
        <authorList>
            <person name="Goeker M."/>
        </authorList>
    </citation>
    <scope>NUCLEOTIDE SEQUENCE [LARGE SCALE GENOMIC DNA]</scope>
    <source>
        <strain evidence="18 19">DSM 26128</strain>
    </source>
</reference>
<keyword evidence="4 13" id="KW-0378">Hydrolase</keyword>
<dbReference type="GO" id="GO:0016787">
    <property type="term" value="F:hydrolase activity"/>
    <property type="evidence" value="ECO:0007669"/>
    <property type="project" value="UniProtKB-KW"/>
</dbReference>
<feature type="binding site" evidence="14">
    <location>
        <begin position="32"/>
        <end position="39"/>
    </location>
    <ligand>
        <name>ATP</name>
        <dbReference type="ChEBI" id="CHEBI:30616"/>
    </ligand>
</feature>
<dbReference type="InterPro" id="IPR011604">
    <property type="entry name" value="PDDEXK-like_dom_sf"/>
</dbReference>
<dbReference type="PROSITE" id="PS51217">
    <property type="entry name" value="UVRD_HELICASE_CTER"/>
    <property type="match status" value="1"/>
</dbReference>
<evidence type="ECO:0000256" key="11">
    <source>
        <dbReference type="ARBA" id="ARBA00034617"/>
    </source>
</evidence>
<comment type="similarity">
    <text evidence="13">Belongs to the helicase family. AddA subfamily.</text>
</comment>
<keyword evidence="3 13" id="KW-0227">DNA damage</keyword>
<dbReference type="Gene3D" id="3.40.50.300">
    <property type="entry name" value="P-loop containing nucleotide triphosphate hydrolases"/>
    <property type="match status" value="4"/>
</dbReference>
<feature type="domain" description="UvrD-like helicase C-terminal" evidence="17">
    <location>
        <begin position="527"/>
        <end position="816"/>
    </location>
</feature>
<comment type="function">
    <text evidence="13">The heterodimer acts as both an ATP-dependent DNA helicase and an ATP-dependent, dual-direction single-stranded exonuclease. Recognizes the chi site generating a DNA molecule suitable for the initiation of homologous recombination. The AddA nuclease domain is required for chi fragment generation; this subunit has the helicase and 3' -&gt; 5' nuclease activities.</text>
</comment>
<comment type="subunit">
    <text evidence="13">Heterodimer of AddA and AddB/RexB.</text>
</comment>
<dbReference type="Pfam" id="PF12705">
    <property type="entry name" value="PDDEXK_1"/>
    <property type="match status" value="1"/>
</dbReference>
<feature type="compositionally biased region" description="Acidic residues" evidence="15">
    <location>
        <begin position="538"/>
        <end position="550"/>
    </location>
</feature>
<sequence>MNHIPAKPADATWTDAQWRAIHASGSDILVSAAAGSGKTAVLINRLIKKVTDPESPIDVDELLVVTFTNAAAAEMRHRMASALEEAIEDNPGSSRLRRQLSLLNKAQISTLHSFCMNVVRQYAYILDVDPGFRIADTAEAALLRDDCIGRVLEEAYGADDPEPVYRLADSFTSDRDDQAIEVLIDRLYDYSRVHPRPEEWLRSIPREYHLSEDADIDHLPFIGPLKEAIRHRLEEAAAMAGEVGRIARMPDGPAPLAVTAEEDIETISVLLRILSEGTWAETFEAFSALRWATAASIKKDSCDMDLADRAKKKRNDVKKIVNALKDSYFIRTPDRLLEEMRLMAPIMDTLIELTIRFGRRYAEVKKDRGIVDFSDLEHLALAILSEEKDGRLVPSPVAKDFRERFKEVLVDEYQDTNRLQETLVGLVKQGGNEDGNLFMVGDVKQSIYRFRLAEPMLFLGKYLRFDETAEGTGLKIDLNANFRSRSQVLEATNYVFSQVMGARVGEIEYDEAAALKPGAPYPDDGHKTALTIIHDPADDEDGEEEAEAESATDLGDGETIKQSQAEARAMIREIRRLMDSGAEVTDPWSGNRRPLEYRDIVILLRSMTWSGEIADEFRLAGIPVYADTSGGYFDALEVMIMLNTLRVVDNPYQDIPFASVLRAPFIGLGENELARIRLAAPGEPFYEALKQYVRNNAATGLPAATEEKIRRFYIHFENWRDLARRGSLADLIWQVYIDTHYYEMAGAMPNGKQRQANLRALHDRAIQYERTSFRGLFRFLRFIDRMRRRGDDMGTARAVGERDDVVRIMTIHSSKGLEFPHVFVAGIGRSFNKMDFNEPYLFDQHFGLAVKAVDPDNRIQYTSLPFLAIKEKKELEMRAEEMRILYVAMTRAKEKLHLIGSVKDLPAAVMKWQEGQLTPTDAMLPEYVRSRAAGYLDWIGPAVARHRDFAPFGTLPGARLIDDPSGWDVSFVSSDELAAWEPGVEEALAEQAADREETSGELDAAGRVRHVFDYSYPHASSVLKRSKQSVSEVKRMWLLENAEEPDPFMTRSDEIRPVYMHDRPEFMQERELSAAEIGTAVHAVMQHADLSKPQNVRDIQKLITRLVDREIITDAEARDVDATAIARFFATPLYERLRKSADIRRELPFTYGYDAGDDDRQIIQGIVDCLFREKDGWVLLDYKTDRTRMFASEDALSSEMENRYAVQLSLYAKALQDILDIEIKEKLLYLFDGERVISIRGDHFDEFETDRIG</sequence>
<dbReference type="EC" id="3.1.-.-" evidence="13"/>
<evidence type="ECO:0000256" key="14">
    <source>
        <dbReference type="PROSITE-ProRule" id="PRU00560"/>
    </source>
</evidence>
<name>A0ABV2GBL1_9BACL</name>
<evidence type="ECO:0000256" key="12">
    <source>
        <dbReference type="ARBA" id="ARBA00048988"/>
    </source>
</evidence>
<dbReference type="PANTHER" id="PTHR11070:SF48">
    <property type="entry name" value="ATP-DEPENDENT HELICASE_NUCLEASE SUBUNIT A"/>
    <property type="match status" value="1"/>
</dbReference>
<evidence type="ECO:0000313" key="19">
    <source>
        <dbReference type="Proteomes" id="UP001549099"/>
    </source>
</evidence>
<dbReference type="InterPro" id="IPR011335">
    <property type="entry name" value="Restrct_endonuc-II-like"/>
</dbReference>
<dbReference type="InterPro" id="IPR014152">
    <property type="entry name" value="AddA"/>
</dbReference>
<comment type="caution">
    <text evidence="18">The sequence shown here is derived from an EMBL/GenBank/DDBJ whole genome shotgun (WGS) entry which is preliminary data.</text>
</comment>
<comment type="catalytic activity">
    <reaction evidence="11 13">
        <text>Couples ATP hydrolysis with the unwinding of duplex DNA by translocating in the 3'-5' direction.</text>
        <dbReference type="EC" id="5.6.2.4"/>
    </reaction>
</comment>
<keyword evidence="19" id="KW-1185">Reference proteome</keyword>
<gene>
    <name evidence="13" type="primary">addA</name>
    <name evidence="18" type="ORF">ABID49_001548</name>
</gene>
<dbReference type="InterPro" id="IPR014017">
    <property type="entry name" value="DNA_helicase_UvrD-like_C"/>
</dbReference>
<keyword evidence="5 13" id="KW-0347">Helicase</keyword>
<organism evidence="18 19">
    <name type="scientific">Bhargavaea ullalensis</name>
    <dbReference type="NCBI Taxonomy" id="1265685"/>
    <lineage>
        <taxon>Bacteria</taxon>
        <taxon>Bacillati</taxon>
        <taxon>Bacillota</taxon>
        <taxon>Bacilli</taxon>
        <taxon>Bacillales</taxon>
        <taxon>Caryophanaceae</taxon>
        <taxon>Bhargavaea</taxon>
    </lineage>
</organism>
<keyword evidence="2 13" id="KW-0547">Nucleotide-binding</keyword>
<keyword evidence="6 13" id="KW-0269">Exonuclease</keyword>
<dbReference type="GO" id="GO:0003678">
    <property type="term" value="F:DNA helicase activity"/>
    <property type="evidence" value="ECO:0007669"/>
    <property type="project" value="UniProtKB-EC"/>
</dbReference>
<evidence type="ECO:0000313" key="18">
    <source>
        <dbReference type="EMBL" id="MET3575643.1"/>
    </source>
</evidence>
<evidence type="ECO:0000256" key="5">
    <source>
        <dbReference type="ARBA" id="ARBA00022806"/>
    </source>
</evidence>
<evidence type="ECO:0000256" key="7">
    <source>
        <dbReference type="ARBA" id="ARBA00022840"/>
    </source>
</evidence>
<evidence type="ECO:0000256" key="9">
    <source>
        <dbReference type="ARBA" id="ARBA00023204"/>
    </source>
</evidence>
<evidence type="ECO:0000256" key="6">
    <source>
        <dbReference type="ARBA" id="ARBA00022839"/>
    </source>
</evidence>
<evidence type="ECO:0000256" key="10">
    <source>
        <dbReference type="ARBA" id="ARBA00023235"/>
    </source>
</evidence>
<comment type="catalytic activity">
    <reaction evidence="12 13">
        <text>ATP + H2O = ADP + phosphate + H(+)</text>
        <dbReference type="Rhea" id="RHEA:13065"/>
        <dbReference type="ChEBI" id="CHEBI:15377"/>
        <dbReference type="ChEBI" id="CHEBI:15378"/>
        <dbReference type="ChEBI" id="CHEBI:30616"/>
        <dbReference type="ChEBI" id="CHEBI:43474"/>
        <dbReference type="ChEBI" id="CHEBI:456216"/>
        <dbReference type="EC" id="5.6.2.4"/>
    </reaction>
</comment>
<evidence type="ECO:0000256" key="1">
    <source>
        <dbReference type="ARBA" id="ARBA00022722"/>
    </source>
</evidence>
<keyword evidence="7 13" id="KW-0067">ATP-binding</keyword>